<gene>
    <name evidence="5" type="ORF">E5P55_00640</name>
</gene>
<evidence type="ECO:0000313" key="5">
    <source>
        <dbReference type="EMBL" id="QPJ58480.1"/>
    </source>
</evidence>
<dbReference type="Pfam" id="PF00676">
    <property type="entry name" value="E1_dh"/>
    <property type="match status" value="1"/>
</dbReference>
<reference evidence="5 6" key="1">
    <citation type="journal article" date="2020" name="Sci. Rep.">
        <title>Morphology, ultrastructure, genomics, and phylogeny of Euplotes vanleeuwenhoeki sp. nov. and its ultra-reduced endosymbiont Candidatus Pinguicoccus supinus sp. nov.</title>
        <authorList>
            <person name="Serra V."/>
            <person name="Gammuto L."/>
            <person name="Nitla V."/>
            <person name="Castelli M."/>
            <person name="Lanzoni O."/>
            <person name="Sassera D."/>
            <person name="Bandi C."/>
            <person name="Sandeep B.V."/>
            <person name="Verni F."/>
            <person name="Modeo L."/>
            <person name="Petroni G."/>
        </authorList>
    </citation>
    <scope>NUCLEOTIDE SEQUENCE [LARGE SCALE GENOMIC DNA]</scope>
    <source>
        <strain evidence="5 6">KKR18_Esm</strain>
    </source>
</reference>
<accession>A0A7T0FXQ8</accession>
<dbReference type="GO" id="GO:0004739">
    <property type="term" value="F:pyruvate dehydrogenase (acetyl-transferring) activity"/>
    <property type="evidence" value="ECO:0007669"/>
    <property type="project" value="TreeGrafter"/>
</dbReference>
<comment type="cofactor">
    <cofactor evidence="1">
        <name>thiamine diphosphate</name>
        <dbReference type="ChEBI" id="CHEBI:58937"/>
    </cofactor>
</comment>
<dbReference type="EMBL" id="CP039370">
    <property type="protein sequence ID" value="QPJ58480.1"/>
    <property type="molecule type" value="Genomic_DNA"/>
</dbReference>
<dbReference type="SUPFAM" id="SSF52518">
    <property type="entry name" value="Thiamin diphosphate-binding fold (THDP-binding)"/>
    <property type="match status" value="1"/>
</dbReference>
<keyword evidence="6" id="KW-1185">Reference proteome</keyword>
<protein>
    <recommendedName>
        <fullName evidence="4">Dehydrogenase E1 component domain-containing protein</fullName>
    </recommendedName>
</protein>
<name>A0A7T0FXQ8_9BACT</name>
<dbReference type="PANTHER" id="PTHR11516:SF60">
    <property type="entry name" value="PYRUVATE DEHYDROGENASE E1 COMPONENT SUBUNIT ALPHA"/>
    <property type="match status" value="1"/>
</dbReference>
<evidence type="ECO:0000259" key="4">
    <source>
        <dbReference type="Pfam" id="PF00676"/>
    </source>
</evidence>
<feature type="domain" description="Dehydrogenase E1 component" evidence="4">
    <location>
        <begin position="22"/>
        <end position="113"/>
    </location>
</feature>
<evidence type="ECO:0000256" key="2">
    <source>
        <dbReference type="ARBA" id="ARBA00023002"/>
    </source>
</evidence>
<dbReference type="PANTHER" id="PTHR11516">
    <property type="entry name" value="PYRUVATE DEHYDROGENASE E1 COMPONENT, ALPHA SUBUNIT BACTERIAL AND ORGANELLAR"/>
    <property type="match status" value="1"/>
</dbReference>
<dbReference type="InterPro" id="IPR001017">
    <property type="entry name" value="DH_E1"/>
</dbReference>
<keyword evidence="3" id="KW-0786">Thiamine pyrophosphate</keyword>
<evidence type="ECO:0000256" key="3">
    <source>
        <dbReference type="ARBA" id="ARBA00023052"/>
    </source>
</evidence>
<dbReference type="InterPro" id="IPR050642">
    <property type="entry name" value="PDH_E1_Alpha_Subunit"/>
</dbReference>
<evidence type="ECO:0000313" key="6">
    <source>
        <dbReference type="Proteomes" id="UP000594451"/>
    </source>
</evidence>
<evidence type="ECO:0000256" key="1">
    <source>
        <dbReference type="ARBA" id="ARBA00001964"/>
    </source>
</evidence>
<keyword evidence="2" id="KW-0560">Oxidoreductase</keyword>
<proteinExistence type="predicted"/>
<dbReference type="Proteomes" id="UP000594451">
    <property type="component" value="Chromosome"/>
</dbReference>
<dbReference type="Gene3D" id="3.40.50.970">
    <property type="match status" value="1"/>
</dbReference>
<dbReference type="KEGG" id="psup:E5P55_00640"/>
<dbReference type="AlphaFoldDB" id="A0A7T0FXQ8"/>
<organism evidence="5 6">
    <name type="scientific">Candidatus Pinguicoccus supinus</name>
    <dbReference type="NCBI Taxonomy" id="2529394"/>
    <lineage>
        <taxon>Bacteria</taxon>
        <taxon>Pseudomonadati</taxon>
        <taxon>Verrucomicrobiota</taxon>
        <taxon>Candidatus Pinguicoccus</taxon>
    </lineage>
</organism>
<dbReference type="GO" id="GO:0006086">
    <property type="term" value="P:pyruvate decarboxylation to acetyl-CoA"/>
    <property type="evidence" value="ECO:0007669"/>
    <property type="project" value="TreeGrafter"/>
</dbReference>
<dbReference type="InterPro" id="IPR029061">
    <property type="entry name" value="THDP-binding"/>
</dbReference>
<sequence>MMMLSKLNISLTKKNYLNIYYKLLVIRLFEEQSIKAYRFSKVGGFCHTYIGQESVAVGTFSILKKNDHIITGYRNHAHAILSGLNAELLLAELYGKIIGCSKGKGGSMHFFNKNNNY</sequence>